<reference evidence="4 5" key="1">
    <citation type="journal article" date="2013" name="ISME J.">
        <title>By their genes ye shall know them: genomic signatures of predatory bacteria.</title>
        <authorList>
            <person name="Pasternak Z."/>
            <person name="Pietrokovski S."/>
            <person name="Rotem O."/>
            <person name="Gophna U."/>
            <person name="Lurie-Weinberger M.N."/>
            <person name="Jurkevitch E."/>
        </authorList>
    </citation>
    <scope>NUCLEOTIDE SEQUENCE [LARGE SCALE GENOMIC DNA]</scope>
    <source>
        <strain evidence="4 5">JSS</strain>
    </source>
</reference>
<feature type="region of interest" description="Disordered" evidence="1">
    <location>
        <begin position="489"/>
        <end position="509"/>
    </location>
</feature>
<evidence type="ECO:0000313" key="5">
    <source>
        <dbReference type="Proteomes" id="UP000012040"/>
    </source>
</evidence>
<dbReference type="PANTHER" id="PTHR30029:SF2">
    <property type="entry name" value="STAGE V SPORULATION PROTEIN R"/>
    <property type="match status" value="1"/>
</dbReference>
<protein>
    <submittedName>
        <fullName evidence="4">Putative sporulation protein R</fullName>
    </submittedName>
</protein>
<dbReference type="HOGENOM" id="CLU_010179_1_0_7"/>
<proteinExistence type="predicted"/>
<dbReference type="Pfam" id="PF04293">
    <property type="entry name" value="SpoVR"/>
    <property type="match status" value="1"/>
</dbReference>
<dbReference type="KEGG" id="bex:A11Q_410"/>
<dbReference type="AlphaFoldDB" id="M4V858"/>
<gene>
    <name evidence="4" type="ORF">A11Q_410</name>
</gene>
<evidence type="ECO:0000313" key="4">
    <source>
        <dbReference type="EMBL" id="AGH94630.1"/>
    </source>
</evidence>
<dbReference type="InterPro" id="IPR007390">
    <property type="entry name" value="Spore_V_R"/>
</dbReference>
<sequence length="509" mass="60673">MANLTVELETERKRICKIAKDCGLDFFETIFELITYDQISQIAAYGGFPVRYPHWKFGMEYEQLSKSYEYGLSKIYEMVINTDPCYAYLMEGNSMMDQKLVMSHVYGHCDFFKNNVWFSKTNRKMMDQMANHATRIRRYIDRHGYDTVEQFIDTCLSLENLIDRHSILNGPPKMTDDAPVTSGREDYMFRVEKPYMRNYINPPDYIADQKQKQSQREQMKVRFPAQPVRDVLSFLMYYAPLEDWQQDILTIVRDEAYYFAPQGMTKTLNEGWASYWHSYMMTRHILNDSEIIDFADHHSGTMFMQMGGYNPYKVGIELFRDIEERWNKGRFGREWDECDDIRERKSWDKKTGLGREKIFEVRKIYNDVTFIDEFLTEDFCVRNRMFVYKMNKETGRFEVDTRDFKAIKAQLLFQMTNFGQPIIKIEDANFENRGELLMTHVHEGLDLQPDYMDATMRNLFKLWKRPVNIVTLMDNEAQLFRFDGNSYTKHSLDGDNKKETAEQQELTKT</sequence>
<evidence type="ECO:0000259" key="2">
    <source>
        <dbReference type="Pfam" id="PF04293"/>
    </source>
</evidence>
<feature type="domain" description="SpoVR-like C-terminal" evidence="3">
    <location>
        <begin position="421"/>
        <end position="471"/>
    </location>
</feature>
<dbReference type="RefSeq" id="WP_015469120.1">
    <property type="nucleotide sequence ID" value="NC_020813.1"/>
</dbReference>
<evidence type="ECO:0000256" key="1">
    <source>
        <dbReference type="SAM" id="MobiDB-lite"/>
    </source>
</evidence>
<feature type="compositionally biased region" description="Basic and acidic residues" evidence="1">
    <location>
        <begin position="490"/>
        <end position="509"/>
    </location>
</feature>
<dbReference type="PATRIC" id="fig|1184267.3.peg.414"/>
<feature type="domain" description="SpoVR protein-like N-terminal" evidence="2">
    <location>
        <begin position="7"/>
        <end position="419"/>
    </location>
</feature>
<organism evidence="4 5">
    <name type="scientific">Pseudobdellovibrio exovorus JSS</name>
    <dbReference type="NCBI Taxonomy" id="1184267"/>
    <lineage>
        <taxon>Bacteria</taxon>
        <taxon>Pseudomonadati</taxon>
        <taxon>Bdellovibrionota</taxon>
        <taxon>Bdellovibrionia</taxon>
        <taxon>Bdellovibrionales</taxon>
        <taxon>Pseudobdellovibrionaceae</taxon>
        <taxon>Pseudobdellovibrio</taxon>
    </lineage>
</organism>
<evidence type="ECO:0000259" key="3">
    <source>
        <dbReference type="Pfam" id="PF24755"/>
    </source>
</evidence>
<dbReference type="EMBL" id="CP003537">
    <property type="protein sequence ID" value="AGH94630.1"/>
    <property type="molecule type" value="Genomic_DNA"/>
</dbReference>
<dbReference type="STRING" id="1184267.A11Q_410"/>
<dbReference type="Pfam" id="PF24755">
    <property type="entry name" value="SpoVR_C"/>
    <property type="match status" value="1"/>
</dbReference>
<dbReference type="Proteomes" id="UP000012040">
    <property type="component" value="Chromosome"/>
</dbReference>
<dbReference type="OrthoDB" id="5287740at2"/>
<dbReference type="PANTHER" id="PTHR30029">
    <property type="entry name" value="STAGE V SPORULATION PROTEIN R"/>
    <property type="match status" value="1"/>
</dbReference>
<accession>M4V858</accession>
<dbReference type="InterPro" id="IPR057008">
    <property type="entry name" value="SpoVR-like_C"/>
</dbReference>
<name>M4V858_9BACT</name>
<dbReference type="eggNOG" id="COG2719">
    <property type="taxonomic scope" value="Bacteria"/>
</dbReference>
<dbReference type="InterPro" id="IPR056174">
    <property type="entry name" value="SpoVR_N"/>
</dbReference>
<keyword evidence="5" id="KW-1185">Reference proteome</keyword>